<evidence type="ECO:0000256" key="1">
    <source>
        <dbReference type="SAM" id="Phobius"/>
    </source>
</evidence>
<protein>
    <submittedName>
        <fullName evidence="2">Uncharacterized protein</fullName>
    </submittedName>
</protein>
<accession>A0A9X3MQG9</accession>
<evidence type="ECO:0000313" key="3">
    <source>
        <dbReference type="Proteomes" id="UP001149140"/>
    </source>
</evidence>
<dbReference type="AlphaFoldDB" id="A0A9X3MQG9"/>
<sequence length="146" mass="15504">MSDLHSGLGGLAIGLNVAAALIGLVAWLASRNPRPFWWILRAGQVLIMLEAVTGAALLLDGRDLPRLHLVYGLTPIAVAFLAEQLKLLATQTLLDKRGMEGGADVAKLPESEQRAFVKAVLRRELGVMATSAFIVATLAARAQGIL</sequence>
<gene>
    <name evidence="2" type="ORF">OM076_03725</name>
</gene>
<comment type="caution">
    <text evidence="2">The sequence shown here is derived from an EMBL/GenBank/DDBJ whole genome shotgun (WGS) entry which is preliminary data.</text>
</comment>
<name>A0A9X3MQG9_9ACTN</name>
<feature type="transmembrane region" description="Helical" evidence="1">
    <location>
        <begin position="6"/>
        <end position="29"/>
    </location>
</feature>
<keyword evidence="3" id="KW-1185">Reference proteome</keyword>
<evidence type="ECO:0000313" key="2">
    <source>
        <dbReference type="EMBL" id="MDA0159365.1"/>
    </source>
</evidence>
<keyword evidence="1" id="KW-0812">Transmembrane</keyword>
<organism evidence="2 3">
    <name type="scientific">Solirubrobacter ginsenosidimutans</name>
    <dbReference type="NCBI Taxonomy" id="490573"/>
    <lineage>
        <taxon>Bacteria</taxon>
        <taxon>Bacillati</taxon>
        <taxon>Actinomycetota</taxon>
        <taxon>Thermoleophilia</taxon>
        <taxon>Solirubrobacterales</taxon>
        <taxon>Solirubrobacteraceae</taxon>
        <taxon>Solirubrobacter</taxon>
    </lineage>
</organism>
<proteinExistence type="predicted"/>
<keyword evidence="1" id="KW-1133">Transmembrane helix</keyword>
<feature type="transmembrane region" description="Helical" evidence="1">
    <location>
        <begin position="36"/>
        <end position="57"/>
    </location>
</feature>
<dbReference type="RefSeq" id="WP_270038043.1">
    <property type="nucleotide sequence ID" value="NZ_JAPDOD010000002.1"/>
</dbReference>
<dbReference type="Proteomes" id="UP001149140">
    <property type="component" value="Unassembled WGS sequence"/>
</dbReference>
<keyword evidence="1" id="KW-0472">Membrane</keyword>
<dbReference type="EMBL" id="JAPDOD010000002">
    <property type="protein sequence ID" value="MDA0159365.1"/>
    <property type="molecule type" value="Genomic_DNA"/>
</dbReference>
<reference evidence="2" key="1">
    <citation type="submission" date="2022-10" db="EMBL/GenBank/DDBJ databases">
        <title>The WGS of Solirubrobacter ginsenosidimutans DSM 21036.</title>
        <authorList>
            <person name="Jiang Z."/>
        </authorList>
    </citation>
    <scope>NUCLEOTIDE SEQUENCE</scope>
    <source>
        <strain evidence="2">DSM 21036</strain>
    </source>
</reference>
<feature type="transmembrane region" description="Helical" evidence="1">
    <location>
        <begin position="69"/>
        <end position="89"/>
    </location>
</feature>